<keyword evidence="3" id="KW-0812">Transmembrane</keyword>
<evidence type="ECO:0000313" key="6">
    <source>
        <dbReference type="Proteomes" id="UP000192902"/>
    </source>
</evidence>
<dbReference type="Gene3D" id="1.10.287.950">
    <property type="entry name" value="Methyl-accepting chemotaxis protein"/>
    <property type="match status" value="1"/>
</dbReference>
<name>A0A1W6BYR2_9BACT</name>
<dbReference type="SMART" id="SM00283">
    <property type="entry name" value="MA"/>
    <property type="match status" value="1"/>
</dbReference>
<dbReference type="KEGG" id="ccun:CCUN_1644"/>
<proteinExistence type="predicted"/>
<dbReference type="EMBL" id="CP020867">
    <property type="protein sequence ID" value="ARJ57223.1"/>
    <property type="molecule type" value="Genomic_DNA"/>
</dbReference>
<reference evidence="5 6" key="1">
    <citation type="submission" date="2017-04" db="EMBL/GenBank/DDBJ databases">
        <title>Complete genome sequence of the Campylobacter cuniculorum type strain LMG24588.</title>
        <authorList>
            <person name="Miller W.G."/>
            <person name="Yee E."/>
            <person name="Revez J."/>
            <person name="Bono J.L."/>
            <person name="Rossi M."/>
        </authorList>
    </citation>
    <scope>NUCLEOTIDE SEQUENCE [LARGE SCALE GENOMIC DNA]</scope>
    <source>
        <strain evidence="5 6">LMG 24588</strain>
    </source>
</reference>
<dbReference type="eggNOG" id="COG0840">
    <property type="taxonomic scope" value="Bacteria"/>
</dbReference>
<organism evidence="5 6">
    <name type="scientific">Campylobacter cuniculorum DSM 23162 = LMG 24588</name>
    <dbReference type="NCBI Taxonomy" id="1121267"/>
    <lineage>
        <taxon>Bacteria</taxon>
        <taxon>Pseudomonadati</taxon>
        <taxon>Campylobacterota</taxon>
        <taxon>Epsilonproteobacteria</taxon>
        <taxon>Campylobacterales</taxon>
        <taxon>Campylobacteraceae</taxon>
        <taxon>Campylobacter</taxon>
    </lineage>
</organism>
<dbReference type="GO" id="GO:0016020">
    <property type="term" value="C:membrane"/>
    <property type="evidence" value="ECO:0007669"/>
    <property type="project" value="InterPro"/>
</dbReference>
<evidence type="ECO:0000256" key="1">
    <source>
        <dbReference type="ARBA" id="ARBA00023224"/>
    </source>
</evidence>
<dbReference type="STRING" id="1121267.CCUN_1644"/>
<sequence>MFKNAKIGTKIIFSSLMSFILGIVILVIITSIQVQNQTEKDVENLLIANVNRYSNYMQIDFQETSISLNALSGFLAYEFSKGNFDIERVTDDIGTILNSGGFVTHAFLYIPQPTEFQKNINSKFITPDGKFLAIFDSSVPSDGLKIIQADDFTKDWFESNGAIQKSINEKKMSIGLPRIYEFNQNKIFGTNIATPIYDAQGKVIASIGFILPYETLSGILSEKRLDIYKGNLRFVLNEDGNVAMHINKNLWGKSLYEYIPQLSTELIKGFISSGKEIQFFSDYIGSNGLPAFMAIRKFNIQGTSDNFYMVTTAPRSEVLASLYKLQWIAAIVAIVIILAVSALMFLMIYKIIASRIGIVLDYLHRFFKYINHETSTAPAPLPIKANDELGQMATAINENIRQTKLGFEQDNSAVKESVETVSIVESGNLTARITANPRNPQLVELKNVLNRLLDALQSRVGSDMNIIHDIFEEYKHLDFRNKIENATGNVEVTTNALGEEIIKMLRQSSEFANALAGESTKLQTAVQSLTSSSNSQAASLEETAAALEQITSSMQNVSQKTSDVITQSEDIKNVTGIIGDIADQINLLALNAAIEAARAGEHGRGFAVVADEVRKLAERTQKSLSEIEANTNLLVQSINDMAESIKEQTQGITQINESVSQIDQSTKDNVEIANESSIIANSVSTIANNILEDVNKKKF</sequence>
<protein>
    <submittedName>
        <fullName evidence="5">Cache1 sensor-containing MCP-domain signal transduction protein</fullName>
    </submittedName>
</protein>
<dbReference type="SUPFAM" id="SSF58104">
    <property type="entry name" value="Methyl-accepting chemotaxis protein (MCP) signaling domain"/>
    <property type="match status" value="1"/>
</dbReference>
<dbReference type="InterPro" id="IPR004089">
    <property type="entry name" value="MCPsignal_dom"/>
</dbReference>
<feature type="transmembrane region" description="Helical" evidence="3">
    <location>
        <begin position="12"/>
        <end position="32"/>
    </location>
</feature>
<dbReference type="Gene3D" id="3.30.450.20">
    <property type="entry name" value="PAS domain"/>
    <property type="match status" value="1"/>
</dbReference>
<keyword evidence="3" id="KW-1133">Transmembrane helix</keyword>
<feature type="domain" description="Methyl-accepting transducer" evidence="4">
    <location>
        <begin position="499"/>
        <end position="689"/>
    </location>
</feature>
<keyword evidence="3" id="KW-0472">Membrane</keyword>
<evidence type="ECO:0000313" key="5">
    <source>
        <dbReference type="EMBL" id="ARJ57223.1"/>
    </source>
</evidence>
<dbReference type="PANTHER" id="PTHR32089">
    <property type="entry name" value="METHYL-ACCEPTING CHEMOTAXIS PROTEIN MCPB"/>
    <property type="match status" value="1"/>
</dbReference>
<dbReference type="Proteomes" id="UP000192902">
    <property type="component" value="Chromosome"/>
</dbReference>
<dbReference type="CDD" id="cd18773">
    <property type="entry name" value="PDC1_HK_sensor"/>
    <property type="match status" value="1"/>
</dbReference>
<dbReference type="AlphaFoldDB" id="A0A1W6BYR2"/>
<evidence type="ECO:0000256" key="2">
    <source>
        <dbReference type="PROSITE-ProRule" id="PRU00284"/>
    </source>
</evidence>
<gene>
    <name evidence="5" type="ORF">CCUN_1644</name>
</gene>
<dbReference type="PANTHER" id="PTHR32089:SF112">
    <property type="entry name" value="LYSOZYME-LIKE PROTEIN-RELATED"/>
    <property type="match status" value="1"/>
</dbReference>
<dbReference type="GO" id="GO:0007165">
    <property type="term" value="P:signal transduction"/>
    <property type="evidence" value="ECO:0007669"/>
    <property type="project" value="UniProtKB-KW"/>
</dbReference>
<accession>A0A1W6BYR2</accession>
<keyword evidence="1 2" id="KW-0807">Transducer</keyword>
<dbReference type="Pfam" id="PF00015">
    <property type="entry name" value="MCPsignal"/>
    <property type="match status" value="1"/>
</dbReference>
<evidence type="ECO:0000259" key="4">
    <source>
        <dbReference type="PROSITE" id="PS50111"/>
    </source>
</evidence>
<feature type="transmembrane region" description="Helical" evidence="3">
    <location>
        <begin position="327"/>
        <end position="349"/>
    </location>
</feature>
<evidence type="ECO:0000256" key="3">
    <source>
        <dbReference type="SAM" id="Phobius"/>
    </source>
</evidence>
<dbReference type="PROSITE" id="PS50111">
    <property type="entry name" value="CHEMOTAXIS_TRANSDUC_2"/>
    <property type="match status" value="1"/>
</dbReference>
<dbReference type="RefSeq" id="WP_085296680.1">
    <property type="nucleotide sequence ID" value="NZ_CP020867.1"/>
</dbReference>